<dbReference type="InterPro" id="IPR036374">
    <property type="entry name" value="OxRdtase_Mopterin-bd_sf"/>
</dbReference>
<evidence type="ECO:0000256" key="1">
    <source>
        <dbReference type="ARBA" id="ARBA00001924"/>
    </source>
</evidence>
<evidence type="ECO:0000259" key="7">
    <source>
        <dbReference type="Pfam" id="PF00174"/>
    </source>
</evidence>
<dbReference type="SUPFAM" id="SSF81296">
    <property type="entry name" value="E set domains"/>
    <property type="match status" value="1"/>
</dbReference>
<dbReference type="Gene3D" id="3.90.420.10">
    <property type="entry name" value="Oxidoreductase, molybdopterin-binding domain"/>
    <property type="match status" value="1"/>
</dbReference>
<evidence type="ECO:0000256" key="3">
    <source>
        <dbReference type="ARBA" id="ARBA00022617"/>
    </source>
</evidence>
<evidence type="ECO:0000313" key="9">
    <source>
        <dbReference type="EMBL" id="MCY0389516.1"/>
    </source>
</evidence>
<comment type="cofactor">
    <cofactor evidence="1">
        <name>Mo-molybdopterin</name>
        <dbReference type="ChEBI" id="CHEBI:71302"/>
    </cofactor>
</comment>
<keyword evidence="5" id="KW-0560">Oxidoreductase</keyword>
<keyword evidence="2" id="KW-0500">Molybdenum</keyword>
<dbReference type="RefSeq" id="WP_267849413.1">
    <property type="nucleotide sequence ID" value="NZ_JAPMXC010000010.1"/>
</dbReference>
<dbReference type="PANTHER" id="PTHR19372:SF7">
    <property type="entry name" value="SULFITE OXIDASE, MITOCHONDRIAL"/>
    <property type="match status" value="1"/>
</dbReference>
<dbReference type="CDD" id="cd02110">
    <property type="entry name" value="SO_family_Moco_dimer"/>
    <property type="match status" value="1"/>
</dbReference>
<keyword evidence="10" id="KW-1185">Reference proteome</keyword>
<dbReference type="InterPro" id="IPR022407">
    <property type="entry name" value="OxRdtase_Mopterin_BS"/>
</dbReference>
<proteinExistence type="predicted"/>
<feature type="domain" description="Moybdenum cofactor oxidoreductase dimerisation" evidence="8">
    <location>
        <begin position="240"/>
        <end position="356"/>
    </location>
</feature>
<dbReference type="Proteomes" id="UP001082899">
    <property type="component" value="Unassembled WGS sequence"/>
</dbReference>
<evidence type="ECO:0000259" key="8">
    <source>
        <dbReference type="Pfam" id="PF03404"/>
    </source>
</evidence>
<dbReference type="SUPFAM" id="SSF56524">
    <property type="entry name" value="Oxidoreductase molybdopterin-binding domain"/>
    <property type="match status" value="1"/>
</dbReference>
<reference evidence="9" key="1">
    <citation type="submission" date="2022-11" db="EMBL/GenBank/DDBJ databases">
        <title>Robbsia betulipollinis sp. nov., isolated from pollen of birch (Betula pendula).</title>
        <authorList>
            <person name="Shi H."/>
            <person name="Ambika Manirajan B."/>
            <person name="Ratering S."/>
            <person name="Geissler-Plaum R."/>
            <person name="Schnell S."/>
        </authorList>
    </citation>
    <scope>NUCLEOTIDE SEQUENCE</scope>
    <source>
        <strain evidence="9">Bb-Pol-6</strain>
    </source>
</reference>
<dbReference type="EMBL" id="JAPMXC010000010">
    <property type="protein sequence ID" value="MCY0389516.1"/>
    <property type="molecule type" value="Genomic_DNA"/>
</dbReference>
<evidence type="ECO:0000256" key="4">
    <source>
        <dbReference type="ARBA" id="ARBA00022723"/>
    </source>
</evidence>
<dbReference type="InterPro" id="IPR008335">
    <property type="entry name" value="Mopterin_OxRdtase_euk"/>
</dbReference>
<dbReference type="PANTHER" id="PTHR19372">
    <property type="entry name" value="SULFITE REDUCTASE"/>
    <property type="match status" value="1"/>
</dbReference>
<evidence type="ECO:0000313" key="10">
    <source>
        <dbReference type="Proteomes" id="UP001082899"/>
    </source>
</evidence>
<dbReference type="InterPro" id="IPR014756">
    <property type="entry name" value="Ig_E-set"/>
</dbReference>
<protein>
    <submittedName>
        <fullName evidence="9">Sulfite oxidase</fullName>
    </submittedName>
</protein>
<keyword evidence="3" id="KW-0349">Heme</keyword>
<dbReference type="Pfam" id="PF00174">
    <property type="entry name" value="Oxidored_molyb"/>
    <property type="match status" value="1"/>
</dbReference>
<organism evidence="9 10">
    <name type="scientific">Robbsia betulipollinis</name>
    <dbReference type="NCBI Taxonomy" id="2981849"/>
    <lineage>
        <taxon>Bacteria</taxon>
        <taxon>Pseudomonadati</taxon>
        <taxon>Pseudomonadota</taxon>
        <taxon>Betaproteobacteria</taxon>
        <taxon>Burkholderiales</taxon>
        <taxon>Burkholderiaceae</taxon>
        <taxon>Robbsia</taxon>
    </lineage>
</organism>
<sequence>MPQLEPRIVHSANPYNAEPRLGFLRTWKLTPADVFYVRSHGDIPRPEIASFRVSVGGRVRAPLTFSLAQLRGDFTRHTVEAVLQCAGNRRSDLQAVKPVAGDPWAGGAIGNATWSGVMLADVLRAAGAECDPALHVAFDSLDDCHVEGHAFRYGVSIPMSKANSAEVLLAYDMNGAPLTAEHGAPLRAIVPGYAGVRSAKWLTAITVQESPSTCYIQSQDYKLFPPDATPDTANPAQGMTINDMPLNSVICEPADRAVLAAGKTTLRGWAIATARGVARVDVSINGGRDWSQARLEHDAGSPWSWTLWEHEVEIPAGNHRLAVRAWDSAGQTQPADADDTWNYKGYLCASWHRIDIGAT</sequence>
<evidence type="ECO:0000256" key="6">
    <source>
        <dbReference type="ARBA" id="ARBA00023004"/>
    </source>
</evidence>
<name>A0ABT3ZSJ3_9BURK</name>
<evidence type="ECO:0000256" key="5">
    <source>
        <dbReference type="ARBA" id="ARBA00023002"/>
    </source>
</evidence>
<dbReference type="InterPro" id="IPR005066">
    <property type="entry name" value="MoCF_OxRdtse_dimer"/>
</dbReference>
<gene>
    <name evidence="9" type="ORF">OVY01_20430</name>
</gene>
<dbReference type="InterPro" id="IPR000572">
    <property type="entry name" value="OxRdtase_Mopterin-bd_dom"/>
</dbReference>
<comment type="caution">
    <text evidence="9">The sequence shown here is derived from an EMBL/GenBank/DDBJ whole genome shotgun (WGS) entry which is preliminary data.</text>
</comment>
<feature type="domain" description="Oxidoreductase molybdopterin-binding" evidence="7">
    <location>
        <begin position="40"/>
        <end position="215"/>
    </location>
</feature>
<dbReference type="PRINTS" id="PR00407">
    <property type="entry name" value="EUMOPTERIN"/>
</dbReference>
<dbReference type="Gene3D" id="2.60.40.650">
    <property type="match status" value="1"/>
</dbReference>
<accession>A0ABT3ZSJ3</accession>
<keyword evidence="6" id="KW-0408">Iron</keyword>
<dbReference type="Pfam" id="PF03404">
    <property type="entry name" value="Mo-co_dimer"/>
    <property type="match status" value="1"/>
</dbReference>
<dbReference type="PROSITE" id="PS00559">
    <property type="entry name" value="MOLYBDOPTERIN_EUK"/>
    <property type="match status" value="1"/>
</dbReference>
<evidence type="ECO:0000256" key="2">
    <source>
        <dbReference type="ARBA" id="ARBA00022505"/>
    </source>
</evidence>
<keyword evidence="4" id="KW-0479">Metal-binding</keyword>